<dbReference type="Proteomes" id="UP001056384">
    <property type="component" value="Chromosome 4"/>
</dbReference>
<dbReference type="InterPro" id="IPR011990">
    <property type="entry name" value="TPR-like_helical_dom_sf"/>
</dbReference>
<dbReference type="CDD" id="cd20071">
    <property type="entry name" value="SET_SMYD"/>
    <property type="match status" value="1"/>
</dbReference>
<dbReference type="EMBL" id="CP099421">
    <property type="protein sequence ID" value="USW52120.1"/>
    <property type="molecule type" value="Genomic_DNA"/>
</dbReference>
<name>A0A9Q9AT82_9PEZI</name>
<protein>
    <submittedName>
        <fullName evidence="2">SET domain, tetratricopeptide-like helical domain superfamily</fullName>
    </submittedName>
</protein>
<organism evidence="2 3">
    <name type="scientific">Septoria linicola</name>
    <dbReference type="NCBI Taxonomy" id="215465"/>
    <lineage>
        <taxon>Eukaryota</taxon>
        <taxon>Fungi</taxon>
        <taxon>Dikarya</taxon>
        <taxon>Ascomycota</taxon>
        <taxon>Pezizomycotina</taxon>
        <taxon>Dothideomycetes</taxon>
        <taxon>Dothideomycetidae</taxon>
        <taxon>Mycosphaerellales</taxon>
        <taxon>Mycosphaerellaceae</taxon>
        <taxon>Septoria</taxon>
    </lineage>
</organism>
<keyword evidence="3" id="KW-1185">Reference proteome</keyword>
<feature type="domain" description="SET" evidence="1">
    <location>
        <begin position="321"/>
        <end position="523"/>
    </location>
</feature>
<dbReference type="PROSITE" id="PS50280">
    <property type="entry name" value="SET"/>
    <property type="match status" value="1"/>
</dbReference>
<sequence length="766" mass="84979">MDDLGSFLQNTGNIFRVGPGNLKDMFQAPSIKQPFVGGPPKLQRHHPPSTHSHDFEPTEITFAELNKGELNHHYKGRITYLRITQVKPHCGAIFDVVDQNGTSGEVWSLIASPIGPAAIPIDTIISIRDPVYGKEEILGRPAICLHHPSDCRRVSRFSSLARDMFPHQALKFDKTSWLEVVTKMCISGHHRDGVDLCNLVLEHDEADIGREIQCLLKRAFCYSQLGAHSAAMADCARVLKTSPQNVPALRLVLSAGFKVGLPFCATEYAERVSLITSTTAQTLLERAQSFDKQATGNYDFKALVHASRNNATCEQTCYFTGNVGVHASPLGGRGMFATQNIERGDLLLCEHAVALADRLASSDSGIRNVLLDEKTSARVFDLLQKVARKAMLSGLDDSGQLEEFKLQDQIFDLHSDHPSDAPMDDHNIPFNAYRALSILKHNMHTVFPGSTSMHHDLSDPANKVPSDDPVPTAKDQIPGLWLKASMFNHSCLPNVTWSWIGDLFIARADRAIAADEELTIAYVPNTYAHERRSRILQSHNSFECYCPLCAADKNTSDVDKAARLKVQDMLRQKFARIAKNNSAGRTTVEESVKDFIKSYDYSAYRGLPKVGLADVFFQLAHMYLGGDIDKWHLTTPGSLRKAQECLIAVLEVGSKIYFLADDITGYCELLLVEHSQPKIAGILALMGLAELACISKEVVKCRALKACAKGVYGIVYGESDTFEEKHRSYKCFREPAVRGERPGNEEWDAKVEEAKRMEGKVPGWLL</sequence>
<dbReference type="SUPFAM" id="SSF82199">
    <property type="entry name" value="SET domain"/>
    <property type="match status" value="1"/>
</dbReference>
<dbReference type="SMART" id="SM00317">
    <property type="entry name" value="SET"/>
    <property type="match status" value="1"/>
</dbReference>
<gene>
    <name evidence="2" type="ORF">Slin15195_G054390</name>
</gene>
<proteinExistence type="predicted"/>
<dbReference type="InterPro" id="IPR053209">
    <property type="entry name" value="Gramillin-biosynth_MTr"/>
</dbReference>
<dbReference type="SUPFAM" id="SSF48452">
    <property type="entry name" value="TPR-like"/>
    <property type="match status" value="1"/>
</dbReference>
<dbReference type="Gene3D" id="1.25.40.10">
    <property type="entry name" value="Tetratricopeptide repeat domain"/>
    <property type="match status" value="1"/>
</dbReference>
<dbReference type="Pfam" id="PF00856">
    <property type="entry name" value="SET"/>
    <property type="match status" value="1"/>
</dbReference>
<dbReference type="PANTHER" id="PTHR47643">
    <property type="entry name" value="TPR DOMAIN PROTEIN (AFU_ORTHOLOGUE AFUA_5G12710)"/>
    <property type="match status" value="1"/>
</dbReference>
<dbReference type="InterPro" id="IPR046341">
    <property type="entry name" value="SET_dom_sf"/>
</dbReference>
<dbReference type="AlphaFoldDB" id="A0A9Q9AT82"/>
<accession>A0A9Q9AT82</accession>
<evidence type="ECO:0000313" key="2">
    <source>
        <dbReference type="EMBL" id="USW52120.1"/>
    </source>
</evidence>
<reference evidence="2" key="1">
    <citation type="submission" date="2022-06" db="EMBL/GenBank/DDBJ databases">
        <title>Complete genome sequences of two strains of the flax pathogen Septoria linicola.</title>
        <authorList>
            <person name="Lapalu N."/>
            <person name="Simon A."/>
            <person name="Demenou B."/>
            <person name="Paumier D."/>
            <person name="Guillot M.-P."/>
            <person name="Gout L."/>
            <person name="Valade R."/>
        </authorList>
    </citation>
    <scope>NUCLEOTIDE SEQUENCE</scope>
    <source>
        <strain evidence="2">SE15195</strain>
    </source>
</reference>
<dbReference type="PANTHER" id="PTHR47643:SF2">
    <property type="entry name" value="TPR DOMAIN PROTEIN (AFU_ORTHOLOGUE AFUA_5G12710)"/>
    <property type="match status" value="1"/>
</dbReference>
<dbReference type="Gene3D" id="2.170.270.10">
    <property type="entry name" value="SET domain"/>
    <property type="match status" value="1"/>
</dbReference>
<evidence type="ECO:0000259" key="1">
    <source>
        <dbReference type="PROSITE" id="PS50280"/>
    </source>
</evidence>
<dbReference type="InterPro" id="IPR001214">
    <property type="entry name" value="SET_dom"/>
</dbReference>
<evidence type="ECO:0000313" key="3">
    <source>
        <dbReference type="Proteomes" id="UP001056384"/>
    </source>
</evidence>